<dbReference type="EMBL" id="FOMR01000005">
    <property type="protein sequence ID" value="SFD88465.1"/>
    <property type="molecule type" value="Genomic_DNA"/>
</dbReference>
<gene>
    <name evidence="9" type="ORF">SAMN05216238_105130</name>
</gene>
<dbReference type="Pfam" id="PF06808">
    <property type="entry name" value="DctM"/>
    <property type="match status" value="1"/>
</dbReference>
<evidence type="ECO:0000313" key="10">
    <source>
        <dbReference type="Proteomes" id="UP000199474"/>
    </source>
</evidence>
<dbReference type="Proteomes" id="UP000199474">
    <property type="component" value="Unassembled WGS sequence"/>
</dbReference>
<comment type="subcellular location">
    <subcellularLocation>
        <location evidence="1">Cell inner membrane</location>
        <topology evidence="1">Multi-pass membrane protein</topology>
    </subcellularLocation>
</comment>
<evidence type="ECO:0000256" key="1">
    <source>
        <dbReference type="ARBA" id="ARBA00004429"/>
    </source>
</evidence>
<feature type="transmembrane region" description="Helical" evidence="7">
    <location>
        <begin position="210"/>
        <end position="229"/>
    </location>
</feature>
<dbReference type="PANTHER" id="PTHR33362:SF2">
    <property type="entry name" value="TRAP TRANSPORTER LARGE PERMEASE PROTEIN"/>
    <property type="match status" value="1"/>
</dbReference>
<proteinExistence type="predicted"/>
<keyword evidence="5 7" id="KW-1133">Transmembrane helix</keyword>
<dbReference type="GO" id="GO:0022857">
    <property type="term" value="F:transmembrane transporter activity"/>
    <property type="evidence" value="ECO:0007669"/>
    <property type="project" value="TreeGrafter"/>
</dbReference>
<dbReference type="PIRSF" id="PIRSF006066">
    <property type="entry name" value="HI0050"/>
    <property type="match status" value="1"/>
</dbReference>
<sequence>MAVATLIGVFIILLILGVPVALAMGVTSIVVCFILDISLSILVQRMVGGINSFPLLAIPFFILAGEIMNTGGITDRLIKLADTIVGRFRGGLGIVNVSSSMLFGGISGSALADASANGSVLIPMMKKKGYDTDYSVAVTVTSSTQGIVIPPSHNMIIYALVAGGGVSISSLFLGGIIPGILLGLGLMMLTYIIAIKRNYPAEKPATIKDFFIASWKGIPALMTPIIIIGGIMTGIFTVTESAAIAVIYAFILSFVFNRDAHISEIVPILQRTFKTLAMVLFLIAASSGFAWLLALLRVPAMISNSLLSLTENPIVITLIIIFILILLGTILDVAPIILITTPILLPIATSIGMDPIHYGILMMVCMAIGLVTPPVGGALFVGSSVANVPIESVVKALLPFYIVMIITVLIIAFVPQLTLFIPNLFN</sequence>
<dbReference type="AlphaFoldDB" id="A0A1I1W055"/>
<dbReference type="PANTHER" id="PTHR33362">
    <property type="entry name" value="SIALIC ACID TRAP TRANSPORTER PERMEASE PROTEIN SIAT-RELATED"/>
    <property type="match status" value="1"/>
</dbReference>
<name>A0A1I1W055_9BACI</name>
<evidence type="ECO:0000313" key="9">
    <source>
        <dbReference type="EMBL" id="SFD88465.1"/>
    </source>
</evidence>
<dbReference type="RefSeq" id="WP_090084312.1">
    <property type="nucleotide sequence ID" value="NZ_FOMR01000005.1"/>
</dbReference>
<keyword evidence="2" id="KW-1003">Cell membrane</keyword>
<dbReference type="NCBIfam" id="TIGR00786">
    <property type="entry name" value="dctM"/>
    <property type="match status" value="1"/>
</dbReference>
<dbReference type="InterPro" id="IPR004681">
    <property type="entry name" value="TRAP_DctM"/>
</dbReference>
<feature type="transmembrane region" description="Helical" evidence="7">
    <location>
        <begin position="276"/>
        <end position="294"/>
    </location>
</feature>
<evidence type="ECO:0000259" key="8">
    <source>
        <dbReference type="Pfam" id="PF06808"/>
    </source>
</evidence>
<feature type="transmembrane region" description="Helical" evidence="7">
    <location>
        <begin position="359"/>
        <end position="380"/>
    </location>
</feature>
<dbReference type="InterPro" id="IPR010656">
    <property type="entry name" value="DctM"/>
</dbReference>
<keyword evidence="10" id="KW-1185">Reference proteome</keyword>
<feature type="domain" description="TRAP C4-dicarboxylate transport system permease DctM subunit" evidence="8">
    <location>
        <begin position="7"/>
        <end position="417"/>
    </location>
</feature>
<evidence type="ECO:0000256" key="5">
    <source>
        <dbReference type="ARBA" id="ARBA00022989"/>
    </source>
</evidence>
<dbReference type="OrthoDB" id="9785600at2"/>
<feature type="transmembrane region" description="Helical" evidence="7">
    <location>
        <begin position="314"/>
        <end position="347"/>
    </location>
</feature>
<feature type="transmembrane region" description="Helical" evidence="7">
    <location>
        <begin position="47"/>
        <end position="68"/>
    </location>
</feature>
<keyword evidence="6 7" id="KW-0472">Membrane</keyword>
<keyword evidence="4 7" id="KW-0812">Transmembrane</keyword>
<dbReference type="STRING" id="640948.SAMN05216238_105130"/>
<accession>A0A1I1W055</accession>
<protein>
    <submittedName>
        <fullName evidence="9">TRAP transporter, DctM subunit</fullName>
    </submittedName>
</protein>
<feature type="transmembrane region" description="Helical" evidence="7">
    <location>
        <begin position="156"/>
        <end position="189"/>
    </location>
</feature>
<keyword evidence="3" id="KW-0997">Cell inner membrane</keyword>
<reference evidence="10" key="1">
    <citation type="submission" date="2016-10" db="EMBL/GenBank/DDBJ databases">
        <authorList>
            <person name="Varghese N."/>
            <person name="Submissions S."/>
        </authorList>
    </citation>
    <scope>NUCLEOTIDE SEQUENCE [LARGE SCALE GENOMIC DNA]</scope>
    <source>
        <strain evidence="10">DSM 22530</strain>
    </source>
</reference>
<evidence type="ECO:0000256" key="3">
    <source>
        <dbReference type="ARBA" id="ARBA00022519"/>
    </source>
</evidence>
<evidence type="ECO:0000256" key="6">
    <source>
        <dbReference type="ARBA" id="ARBA00023136"/>
    </source>
</evidence>
<evidence type="ECO:0000256" key="2">
    <source>
        <dbReference type="ARBA" id="ARBA00022475"/>
    </source>
</evidence>
<feature type="transmembrane region" description="Helical" evidence="7">
    <location>
        <begin position="6"/>
        <end position="35"/>
    </location>
</feature>
<feature type="transmembrane region" description="Helical" evidence="7">
    <location>
        <begin position="400"/>
        <end position="421"/>
    </location>
</feature>
<evidence type="ECO:0000256" key="7">
    <source>
        <dbReference type="SAM" id="Phobius"/>
    </source>
</evidence>
<dbReference type="GO" id="GO:0005886">
    <property type="term" value="C:plasma membrane"/>
    <property type="evidence" value="ECO:0007669"/>
    <property type="project" value="UniProtKB-SubCell"/>
</dbReference>
<feature type="transmembrane region" description="Helical" evidence="7">
    <location>
        <begin position="235"/>
        <end position="256"/>
    </location>
</feature>
<organism evidence="9 10">
    <name type="scientific">Lentibacillus persicus</name>
    <dbReference type="NCBI Taxonomy" id="640948"/>
    <lineage>
        <taxon>Bacteria</taxon>
        <taxon>Bacillati</taxon>
        <taxon>Bacillota</taxon>
        <taxon>Bacilli</taxon>
        <taxon>Bacillales</taxon>
        <taxon>Bacillaceae</taxon>
        <taxon>Lentibacillus</taxon>
    </lineage>
</organism>
<evidence type="ECO:0000256" key="4">
    <source>
        <dbReference type="ARBA" id="ARBA00022692"/>
    </source>
</evidence>